<dbReference type="SUPFAM" id="SSF48179">
    <property type="entry name" value="6-phosphogluconate dehydrogenase C-terminal domain-like"/>
    <property type="match status" value="1"/>
</dbReference>
<dbReference type="PANTHER" id="PTHR18901:SF38">
    <property type="entry name" value="PSEUDOURIDINE-5'-PHOSPHATASE"/>
    <property type="match status" value="1"/>
</dbReference>
<organism evidence="3 4">
    <name type="scientific">Acinetobacter tibetensis</name>
    <dbReference type="NCBI Taxonomy" id="2943497"/>
    <lineage>
        <taxon>Bacteria</taxon>
        <taxon>Pseudomonadati</taxon>
        <taxon>Pseudomonadota</taxon>
        <taxon>Gammaproteobacteria</taxon>
        <taxon>Moraxellales</taxon>
        <taxon>Moraxellaceae</taxon>
        <taxon>Acinetobacter</taxon>
    </lineage>
</organism>
<keyword evidence="4" id="KW-1185">Reference proteome</keyword>
<dbReference type="GO" id="GO:0016787">
    <property type="term" value="F:hydrolase activity"/>
    <property type="evidence" value="ECO:0007669"/>
    <property type="project" value="UniProtKB-KW"/>
</dbReference>
<dbReference type="CDD" id="cd07505">
    <property type="entry name" value="HAD_BPGM-like"/>
    <property type="match status" value="1"/>
</dbReference>
<dbReference type="Gene3D" id="3.40.50.720">
    <property type="entry name" value="NAD(P)-binding Rossmann-like Domain"/>
    <property type="match status" value="1"/>
</dbReference>
<dbReference type="Proteomes" id="UP001056716">
    <property type="component" value="Chromosome"/>
</dbReference>
<dbReference type="SUPFAM" id="SSF56784">
    <property type="entry name" value="HAD-like"/>
    <property type="match status" value="1"/>
</dbReference>
<dbReference type="PANTHER" id="PTHR18901">
    <property type="entry name" value="2-DEOXYGLUCOSE-6-PHOSPHATE PHOSPHATASE 2"/>
    <property type="match status" value="1"/>
</dbReference>
<reference evidence="3" key="1">
    <citation type="submission" date="2022-06" db="EMBL/GenBank/DDBJ databases">
        <title>Isolation, identification and characterization of iprodione-degrading strains in Lhasa, Tibet.</title>
        <authorList>
            <person name="Pan H."/>
        </authorList>
    </citation>
    <scope>NUCLEOTIDE SEQUENCE</scope>
    <source>
        <strain evidence="3">Y-23</strain>
    </source>
</reference>
<feature type="domain" description="Mannitol dehydrogenase C-terminal" evidence="2">
    <location>
        <begin position="522"/>
        <end position="646"/>
    </location>
</feature>
<dbReference type="InterPro" id="IPR023214">
    <property type="entry name" value="HAD_sf"/>
</dbReference>
<keyword evidence="1" id="KW-0560">Oxidoreductase</keyword>
<dbReference type="Gene3D" id="1.10.1040.10">
    <property type="entry name" value="N-(1-d-carboxylethyl)-l-norvaline Dehydrogenase, domain 2"/>
    <property type="match status" value="1"/>
</dbReference>
<dbReference type="EMBL" id="CP098732">
    <property type="protein sequence ID" value="USE81884.1"/>
    <property type="molecule type" value="Genomic_DNA"/>
</dbReference>
<dbReference type="Pfam" id="PF08125">
    <property type="entry name" value="Mannitol_dh_C"/>
    <property type="match status" value="1"/>
</dbReference>
<dbReference type="KEGG" id="atz:M5E07_08585"/>
<name>A0AAE9LNR1_9GAMM</name>
<protein>
    <submittedName>
        <fullName evidence="3">HAD-IA family hydrolase</fullName>
    </submittedName>
</protein>
<evidence type="ECO:0000313" key="3">
    <source>
        <dbReference type="EMBL" id="USE81884.1"/>
    </source>
</evidence>
<dbReference type="Gene3D" id="1.10.150.240">
    <property type="entry name" value="Putative phosphatase, domain 2"/>
    <property type="match status" value="1"/>
</dbReference>
<gene>
    <name evidence="3" type="ORF">M5E07_08585</name>
</gene>
<evidence type="ECO:0000256" key="1">
    <source>
        <dbReference type="ARBA" id="ARBA00023002"/>
    </source>
</evidence>
<accession>A0AAE9LNR1</accession>
<dbReference type="AlphaFoldDB" id="A0AAE9LNR1"/>
<dbReference type="Pfam" id="PF13419">
    <property type="entry name" value="HAD_2"/>
    <property type="match status" value="1"/>
</dbReference>
<dbReference type="SFLD" id="SFLDS00003">
    <property type="entry name" value="Haloacid_Dehalogenase"/>
    <property type="match status" value="1"/>
</dbReference>
<dbReference type="GO" id="GO:0016491">
    <property type="term" value="F:oxidoreductase activity"/>
    <property type="evidence" value="ECO:0007669"/>
    <property type="project" value="UniProtKB-KW"/>
</dbReference>
<dbReference type="InterPro" id="IPR013118">
    <property type="entry name" value="Mannitol_DH_C"/>
</dbReference>
<evidence type="ECO:0000259" key="2">
    <source>
        <dbReference type="Pfam" id="PF08125"/>
    </source>
</evidence>
<dbReference type="InterPro" id="IPR008927">
    <property type="entry name" value="6-PGluconate_DH-like_C_sf"/>
</dbReference>
<dbReference type="RefSeq" id="WP_252218510.1">
    <property type="nucleotide sequence ID" value="NZ_CP098732.1"/>
</dbReference>
<dbReference type="InterPro" id="IPR041492">
    <property type="entry name" value="HAD_2"/>
</dbReference>
<dbReference type="NCBIfam" id="NF046057">
    <property type="entry name" value="bifunc_MtlD"/>
    <property type="match status" value="1"/>
</dbReference>
<dbReference type="SFLD" id="SFLDG01129">
    <property type="entry name" value="C1.5:_HAD__Beta-PGM__Phosphata"/>
    <property type="match status" value="1"/>
</dbReference>
<dbReference type="Gene3D" id="3.40.50.1000">
    <property type="entry name" value="HAD superfamily/HAD-like"/>
    <property type="match status" value="1"/>
</dbReference>
<keyword evidence="3" id="KW-0378">Hydrolase</keyword>
<dbReference type="InterPro" id="IPR006439">
    <property type="entry name" value="HAD-SF_hydro_IA"/>
</dbReference>
<dbReference type="NCBIfam" id="TIGR01509">
    <property type="entry name" value="HAD-SF-IA-v3"/>
    <property type="match status" value="1"/>
</dbReference>
<dbReference type="PRINTS" id="PR00413">
    <property type="entry name" value="HADHALOGNASE"/>
</dbReference>
<sequence length="711" mass="80836">MLKFHEHVVLGAIFDMDGTMFDTERLRFQTLKQASQELIGQSFSNAYLMACLGLSATTAHELAQETYGADIPYAAIRKRADELELESVRSYGVPIKKGLVQVLERLRKSGLRMAVATSSRRAIAEEYLINANVYKFFDVVVCGDEVEKGKPHPEIFLTAAEKLNLNADQCLMFEDSENGVTSAFDAKGITVLFKDIKPANTNMRGKANYYYENMYDYLKDLDGYIAKQDLPQLQESFPQTLNQLTVGIHGFGAIGGGYLAQVLSHWDGYTRPKRILASTRNHLFREAVNAFAGYCIRYGQISYDEAIRNVLVIDADDEAQMMDMYVESSLIAVCLPENALVHEVKMIAKGLYERHNHQARQSKEPLTVLIILNKVNAKQLFLDYLRQALNELTSIAVTEQILQQHYFCDTVVNRMVSKLSQKNLYRQLKIKYSIFKQFQEEVENENADLDESIQLDSTQTHQASLYIDDLRRNFQPGHILQSMDLILFHAELDMPIYVENQSPLLSKMRQMIVVDDISEIQLIKNRLWNGTHALLAWYACLLGHETIGIAMGDVRVQQFSQQVLAQVKLGLLLQLPHREADLNRLTQSFTDSCKFAFKDPCSRVARDPLRKLESGERVLSSVQQLIVNGQAYDYLVAGAILGYAYAILHNQMPLDEVVTAMQYEVDQLLLTVPQQQALFMHLKCGLVNLLQHPDQFHPKQILSYLDATLFN</sequence>
<dbReference type="InterPro" id="IPR023198">
    <property type="entry name" value="PGP-like_dom2"/>
</dbReference>
<dbReference type="InterPro" id="IPR036412">
    <property type="entry name" value="HAD-like_sf"/>
</dbReference>
<dbReference type="InterPro" id="IPR013328">
    <property type="entry name" value="6PGD_dom2"/>
</dbReference>
<proteinExistence type="predicted"/>
<evidence type="ECO:0000313" key="4">
    <source>
        <dbReference type="Proteomes" id="UP001056716"/>
    </source>
</evidence>